<dbReference type="PROSITE" id="PS50222">
    <property type="entry name" value="EF_HAND_2"/>
    <property type="match status" value="2"/>
</dbReference>
<keyword evidence="4 7" id="KW-1133">Transmembrane helix</keyword>
<dbReference type="PANTHER" id="PTHR10037">
    <property type="entry name" value="VOLTAGE-GATED CATION CHANNEL CALCIUM AND SODIUM"/>
    <property type="match status" value="1"/>
</dbReference>
<feature type="compositionally biased region" description="Low complexity" evidence="6">
    <location>
        <begin position="86"/>
        <end position="98"/>
    </location>
</feature>
<dbReference type="EMBL" id="CAJNDS010000180">
    <property type="protein sequence ID" value="CAE7023053.1"/>
    <property type="molecule type" value="Genomic_DNA"/>
</dbReference>
<dbReference type="PANTHER" id="PTHR10037:SF62">
    <property type="entry name" value="SODIUM CHANNEL PROTEIN 60E"/>
    <property type="match status" value="1"/>
</dbReference>
<dbReference type="InterPro" id="IPR018247">
    <property type="entry name" value="EF_Hand_1_Ca_BS"/>
</dbReference>
<dbReference type="InterPro" id="IPR043203">
    <property type="entry name" value="VGCC_Ca_Na"/>
</dbReference>
<dbReference type="InterPro" id="IPR027359">
    <property type="entry name" value="Volt_channel_dom_sf"/>
</dbReference>
<comment type="subcellular location">
    <subcellularLocation>
        <location evidence="1">Membrane</location>
        <topology evidence="1">Multi-pass membrane protein</topology>
    </subcellularLocation>
</comment>
<evidence type="ECO:0000256" key="1">
    <source>
        <dbReference type="ARBA" id="ARBA00004141"/>
    </source>
</evidence>
<feature type="transmembrane region" description="Helical" evidence="7">
    <location>
        <begin position="132"/>
        <end position="153"/>
    </location>
</feature>
<name>A0A812I808_9DINO</name>
<keyword evidence="2 7" id="KW-0812">Transmembrane</keyword>
<evidence type="ECO:0000259" key="8">
    <source>
        <dbReference type="PROSITE" id="PS50222"/>
    </source>
</evidence>
<evidence type="ECO:0000256" key="3">
    <source>
        <dbReference type="ARBA" id="ARBA00022837"/>
    </source>
</evidence>
<evidence type="ECO:0000313" key="10">
    <source>
        <dbReference type="Proteomes" id="UP000604046"/>
    </source>
</evidence>
<proteinExistence type="predicted"/>
<feature type="transmembrane region" description="Helical" evidence="7">
    <location>
        <begin position="358"/>
        <end position="383"/>
    </location>
</feature>
<keyword evidence="3" id="KW-0106">Calcium</keyword>
<organism evidence="9 10">
    <name type="scientific">Symbiodinium natans</name>
    <dbReference type="NCBI Taxonomy" id="878477"/>
    <lineage>
        <taxon>Eukaryota</taxon>
        <taxon>Sar</taxon>
        <taxon>Alveolata</taxon>
        <taxon>Dinophyceae</taxon>
        <taxon>Suessiales</taxon>
        <taxon>Symbiodiniaceae</taxon>
        <taxon>Symbiodinium</taxon>
    </lineage>
</organism>
<dbReference type="Gene3D" id="1.10.287.70">
    <property type="match status" value="1"/>
</dbReference>
<dbReference type="Gene3D" id="1.10.238.10">
    <property type="entry name" value="EF-hand"/>
    <property type="match status" value="1"/>
</dbReference>
<dbReference type="SUPFAM" id="SSF47473">
    <property type="entry name" value="EF-hand"/>
    <property type="match status" value="1"/>
</dbReference>
<evidence type="ECO:0000313" key="9">
    <source>
        <dbReference type="EMBL" id="CAE7023053.1"/>
    </source>
</evidence>
<dbReference type="GO" id="GO:0005248">
    <property type="term" value="F:voltage-gated sodium channel activity"/>
    <property type="evidence" value="ECO:0007669"/>
    <property type="project" value="TreeGrafter"/>
</dbReference>
<dbReference type="GO" id="GO:0005509">
    <property type="term" value="F:calcium ion binding"/>
    <property type="evidence" value="ECO:0007669"/>
    <property type="project" value="InterPro"/>
</dbReference>
<dbReference type="OrthoDB" id="418358at2759"/>
<feature type="domain" description="EF-hand" evidence="8">
    <location>
        <begin position="407"/>
        <end position="442"/>
    </location>
</feature>
<protein>
    <submittedName>
        <fullName evidence="9">Scn11a protein</fullName>
    </submittedName>
</protein>
<dbReference type="InterPro" id="IPR002048">
    <property type="entry name" value="EF_hand_dom"/>
</dbReference>
<dbReference type="AlphaFoldDB" id="A0A812I808"/>
<dbReference type="CDD" id="cd00051">
    <property type="entry name" value="EFh"/>
    <property type="match status" value="1"/>
</dbReference>
<evidence type="ECO:0000256" key="5">
    <source>
        <dbReference type="ARBA" id="ARBA00023136"/>
    </source>
</evidence>
<comment type="caution">
    <text evidence="9">The sequence shown here is derived from an EMBL/GenBank/DDBJ whole genome shotgun (WGS) entry which is preliminary data.</text>
</comment>
<keyword evidence="10" id="KW-1185">Reference proteome</keyword>
<dbReference type="Proteomes" id="UP000604046">
    <property type="component" value="Unassembled WGS sequence"/>
</dbReference>
<sequence length="518" mass="57699">MAKSGLSDQQESWFLSVLDLKFQQQEAVIRKLLVSVSRPHTGQPFRERRTDLSLLEPLEMDMVQEAPKFSPEIAILESTDDTAGHPTVPSPVSSPSSPAGGKRSRTLARVMNENLQGSDPPFKAFIKGSLDAYMGIVVVVNLGFMIAIAQMAGDKANYALGLSTVLPVIPENVFEVAENFFFAIYILDVLVRVLVLRSEWYYDPIEGVMLMNLLDALLVLVHAFELILFPVLVAGGDSESAGSIRVLKLVRIVRTLRIVKTVNMFRQLRLLVGTCVASMGALFWSMVLLCLLKLGFALVICQALQGYIMDEAQDLSTRLQMNNLYGSFLKAFYTIFEITHSGSWPSKVRPVIEKVSPWYAVLFLTYIALVVFAVIRIVTALFLQETLSNAANDADMLLENSRRLAKDYQDKLEELFQAADNDGDGSLTPDEFVDALSIPGVQRYLTMLDVRVQDCRPLFDILDDGDGQITIAEFCKGLMQLKGQARALDIVMLTRENAKIVRECQEIRKALAPFPDLQ</sequence>
<feature type="transmembrane region" description="Helical" evidence="7">
    <location>
        <begin position="207"/>
        <end position="233"/>
    </location>
</feature>
<evidence type="ECO:0000256" key="2">
    <source>
        <dbReference type="ARBA" id="ARBA00022692"/>
    </source>
</evidence>
<dbReference type="Pfam" id="PF00520">
    <property type="entry name" value="Ion_trans"/>
    <property type="match status" value="1"/>
</dbReference>
<dbReference type="GO" id="GO:0001518">
    <property type="term" value="C:voltage-gated sodium channel complex"/>
    <property type="evidence" value="ECO:0007669"/>
    <property type="project" value="TreeGrafter"/>
</dbReference>
<feature type="transmembrane region" description="Helical" evidence="7">
    <location>
        <begin position="270"/>
        <end position="292"/>
    </location>
</feature>
<evidence type="ECO:0000256" key="6">
    <source>
        <dbReference type="SAM" id="MobiDB-lite"/>
    </source>
</evidence>
<feature type="domain" description="EF-hand" evidence="8">
    <location>
        <begin position="464"/>
        <end position="484"/>
    </location>
</feature>
<dbReference type="InterPro" id="IPR005821">
    <property type="entry name" value="Ion_trans_dom"/>
</dbReference>
<dbReference type="InterPro" id="IPR011992">
    <property type="entry name" value="EF-hand-dom_pair"/>
</dbReference>
<dbReference type="SMART" id="SM00054">
    <property type="entry name" value="EFh"/>
    <property type="match status" value="2"/>
</dbReference>
<evidence type="ECO:0000256" key="4">
    <source>
        <dbReference type="ARBA" id="ARBA00022989"/>
    </source>
</evidence>
<dbReference type="Pfam" id="PF13499">
    <property type="entry name" value="EF-hand_7"/>
    <property type="match status" value="1"/>
</dbReference>
<gene>
    <name evidence="9" type="primary">Scn11a</name>
    <name evidence="9" type="ORF">SNAT2548_LOCUS2983</name>
</gene>
<dbReference type="Gene3D" id="1.20.120.350">
    <property type="entry name" value="Voltage-gated potassium channels. Chain C"/>
    <property type="match status" value="1"/>
</dbReference>
<feature type="region of interest" description="Disordered" evidence="6">
    <location>
        <begin position="80"/>
        <end position="103"/>
    </location>
</feature>
<reference evidence="9" key="1">
    <citation type="submission" date="2021-02" db="EMBL/GenBank/DDBJ databases">
        <authorList>
            <person name="Dougan E. K."/>
            <person name="Rhodes N."/>
            <person name="Thang M."/>
            <person name="Chan C."/>
        </authorList>
    </citation>
    <scope>NUCLEOTIDE SEQUENCE</scope>
</reference>
<evidence type="ECO:0000256" key="7">
    <source>
        <dbReference type="SAM" id="Phobius"/>
    </source>
</evidence>
<feature type="transmembrane region" description="Helical" evidence="7">
    <location>
        <begin position="173"/>
        <end position="195"/>
    </location>
</feature>
<keyword evidence="5 7" id="KW-0472">Membrane</keyword>
<dbReference type="PROSITE" id="PS00018">
    <property type="entry name" value="EF_HAND_1"/>
    <property type="match status" value="1"/>
</dbReference>
<dbReference type="SUPFAM" id="SSF81324">
    <property type="entry name" value="Voltage-gated potassium channels"/>
    <property type="match status" value="1"/>
</dbReference>
<accession>A0A812I808</accession>